<comment type="caution">
    <text evidence="1">The sequence shown here is derived from an EMBL/GenBank/DDBJ whole genome shotgun (WGS) entry which is preliminary data.</text>
</comment>
<dbReference type="EMBL" id="BGPR01000898">
    <property type="protein sequence ID" value="GBM39484.1"/>
    <property type="molecule type" value="Genomic_DNA"/>
</dbReference>
<dbReference type="Proteomes" id="UP000499080">
    <property type="component" value="Unassembled WGS sequence"/>
</dbReference>
<name>A0A4Y2FIS6_ARAVE</name>
<sequence length="161" mass="18555">MDGWYKLLFSSLSRSILRELDCPPRHSQNQFHGRCTQSLLHRDIMHQIRPQLVSFISSKTADNFRVIFRRFVIARLGYGERFTHFKAKLTGSLSVETIGTSRRNVNTRLEGSPPSIVFIQLMVHNSVRRTCLRRVENVDQIKSSSESELACMDQSKSLLDS</sequence>
<keyword evidence="2" id="KW-1185">Reference proteome</keyword>
<organism evidence="1 2">
    <name type="scientific">Araneus ventricosus</name>
    <name type="common">Orbweaver spider</name>
    <name type="synonym">Epeira ventricosa</name>
    <dbReference type="NCBI Taxonomy" id="182803"/>
    <lineage>
        <taxon>Eukaryota</taxon>
        <taxon>Metazoa</taxon>
        <taxon>Ecdysozoa</taxon>
        <taxon>Arthropoda</taxon>
        <taxon>Chelicerata</taxon>
        <taxon>Arachnida</taxon>
        <taxon>Araneae</taxon>
        <taxon>Araneomorphae</taxon>
        <taxon>Entelegynae</taxon>
        <taxon>Araneoidea</taxon>
        <taxon>Araneidae</taxon>
        <taxon>Araneus</taxon>
    </lineage>
</organism>
<dbReference type="AlphaFoldDB" id="A0A4Y2FIS6"/>
<evidence type="ECO:0000313" key="1">
    <source>
        <dbReference type="EMBL" id="GBM39484.1"/>
    </source>
</evidence>
<gene>
    <name evidence="1" type="ORF">AVEN_65515_1</name>
</gene>
<evidence type="ECO:0000313" key="2">
    <source>
        <dbReference type="Proteomes" id="UP000499080"/>
    </source>
</evidence>
<proteinExistence type="predicted"/>
<accession>A0A4Y2FIS6</accession>
<reference evidence="1 2" key="1">
    <citation type="journal article" date="2019" name="Sci. Rep.">
        <title>Orb-weaving spider Araneus ventricosus genome elucidates the spidroin gene catalogue.</title>
        <authorList>
            <person name="Kono N."/>
            <person name="Nakamura H."/>
            <person name="Ohtoshi R."/>
            <person name="Moran D.A.P."/>
            <person name="Shinohara A."/>
            <person name="Yoshida Y."/>
            <person name="Fujiwara M."/>
            <person name="Mori M."/>
            <person name="Tomita M."/>
            <person name="Arakawa K."/>
        </authorList>
    </citation>
    <scope>NUCLEOTIDE SEQUENCE [LARGE SCALE GENOMIC DNA]</scope>
</reference>
<protein>
    <submittedName>
        <fullName evidence="1">Uncharacterized protein</fullName>
    </submittedName>
</protein>